<dbReference type="InterPro" id="IPR039793">
    <property type="entry name" value="UROS/Hem4"/>
</dbReference>
<evidence type="ECO:0000256" key="4">
    <source>
        <dbReference type="ARBA" id="ARBA00023239"/>
    </source>
</evidence>
<comment type="pathway">
    <text evidence="1 9">Porphyrin-containing compound metabolism; protoporphyrin-IX biosynthesis; coproporphyrinogen-III from 5-aminolevulinate: step 3/4.</text>
</comment>
<keyword evidence="4 9" id="KW-0456">Lyase</keyword>
<comment type="catalytic activity">
    <reaction evidence="8 9">
        <text>hydroxymethylbilane = uroporphyrinogen III + H2O</text>
        <dbReference type="Rhea" id="RHEA:18965"/>
        <dbReference type="ChEBI" id="CHEBI:15377"/>
        <dbReference type="ChEBI" id="CHEBI:57308"/>
        <dbReference type="ChEBI" id="CHEBI:57845"/>
        <dbReference type="EC" id="4.2.1.75"/>
    </reaction>
</comment>
<proteinExistence type="inferred from homology"/>
<organism evidence="11 12">
    <name type="scientific">Piscinibacter gummiphilus</name>
    <dbReference type="NCBI Taxonomy" id="946333"/>
    <lineage>
        <taxon>Bacteria</taxon>
        <taxon>Pseudomonadati</taxon>
        <taxon>Pseudomonadota</taxon>
        <taxon>Betaproteobacteria</taxon>
        <taxon>Burkholderiales</taxon>
        <taxon>Sphaerotilaceae</taxon>
        <taxon>Piscinibacter</taxon>
    </lineage>
</organism>
<dbReference type="EC" id="4.2.1.75" evidence="3 9"/>
<dbReference type="Gene3D" id="3.40.50.10090">
    <property type="match status" value="2"/>
</dbReference>
<evidence type="ECO:0000256" key="2">
    <source>
        <dbReference type="ARBA" id="ARBA00008133"/>
    </source>
</evidence>
<gene>
    <name evidence="11" type="ORF">A4W93_06350</name>
</gene>
<sequence>MRVLVTRPAGQAGEWVEGLRAAGLDAVALPLIGIGPPEDLAAVREAWARLPGHAMAMFVSPNAADHFFAARPAGANWPAGVLAASPGPGTTATLKRLGVPSGAIAEPAADAPQFDSEALWAVIGPSRSWADTDVLIVRGESGRDWLAARLAGQGARVGYVAAYRRAAPVLDIPEKQVLATALADPAAHLWFFSSSEAIDHLEALAPGTDWRAARAVATHPRIAERARRLGVGEVTEARPAMPAVVGCIQSLA</sequence>
<dbReference type="GO" id="GO:0004852">
    <property type="term" value="F:uroporphyrinogen-III synthase activity"/>
    <property type="evidence" value="ECO:0007669"/>
    <property type="project" value="UniProtKB-UniRule"/>
</dbReference>
<feature type="domain" description="Tetrapyrrole biosynthesis uroporphyrinogen III synthase" evidence="10">
    <location>
        <begin position="14"/>
        <end position="244"/>
    </location>
</feature>
<evidence type="ECO:0000256" key="3">
    <source>
        <dbReference type="ARBA" id="ARBA00013109"/>
    </source>
</evidence>
<comment type="similarity">
    <text evidence="2 9">Belongs to the uroporphyrinogen-III synthase family.</text>
</comment>
<dbReference type="AlphaFoldDB" id="A0A1W6L5M9"/>
<dbReference type="Proteomes" id="UP000193427">
    <property type="component" value="Chromosome"/>
</dbReference>
<dbReference type="PANTHER" id="PTHR38042:SF1">
    <property type="entry name" value="UROPORPHYRINOGEN-III SYNTHASE, CHLOROPLASTIC"/>
    <property type="match status" value="1"/>
</dbReference>
<evidence type="ECO:0000256" key="5">
    <source>
        <dbReference type="ARBA" id="ARBA00023244"/>
    </source>
</evidence>
<dbReference type="RefSeq" id="WP_085749825.1">
    <property type="nucleotide sequence ID" value="NZ_BSPR01000002.1"/>
</dbReference>
<reference evidence="11 12" key="1">
    <citation type="submission" date="2016-04" db="EMBL/GenBank/DDBJ databases">
        <title>Complete genome sequence of natural rubber-degrading, novel Gram-negative bacterium, Rhizobacter gummiphilus strain NS21.</title>
        <authorList>
            <person name="Tabata M."/>
            <person name="Kasai D."/>
            <person name="Fukuda M."/>
        </authorList>
    </citation>
    <scope>NUCLEOTIDE SEQUENCE [LARGE SCALE GENOMIC DNA]</scope>
    <source>
        <strain evidence="11 12">NS21</strain>
    </source>
</reference>
<comment type="function">
    <text evidence="6 9">Catalyzes cyclization of the linear tetrapyrrole, hydroxymethylbilane, to the macrocyclic uroporphyrinogen III.</text>
</comment>
<dbReference type="Pfam" id="PF02602">
    <property type="entry name" value="HEM4"/>
    <property type="match status" value="1"/>
</dbReference>
<evidence type="ECO:0000256" key="6">
    <source>
        <dbReference type="ARBA" id="ARBA00037589"/>
    </source>
</evidence>
<name>A0A1W6L5M9_9BURK</name>
<dbReference type="KEGG" id="rgu:A4W93_06350"/>
<keyword evidence="12" id="KW-1185">Reference proteome</keyword>
<dbReference type="GO" id="GO:0006780">
    <property type="term" value="P:uroporphyrinogen III biosynthetic process"/>
    <property type="evidence" value="ECO:0007669"/>
    <property type="project" value="UniProtKB-UniRule"/>
</dbReference>
<dbReference type="GO" id="GO:0006782">
    <property type="term" value="P:protoporphyrinogen IX biosynthetic process"/>
    <property type="evidence" value="ECO:0007669"/>
    <property type="project" value="UniProtKB-UniRule"/>
</dbReference>
<protein>
    <recommendedName>
        <fullName evidence="7 9">Uroporphyrinogen-III synthase</fullName>
        <ecNumber evidence="3 9">4.2.1.75</ecNumber>
    </recommendedName>
</protein>
<evidence type="ECO:0000256" key="8">
    <source>
        <dbReference type="ARBA" id="ARBA00048617"/>
    </source>
</evidence>
<evidence type="ECO:0000313" key="11">
    <source>
        <dbReference type="EMBL" id="ARN19564.1"/>
    </source>
</evidence>
<dbReference type="CDD" id="cd06578">
    <property type="entry name" value="HemD"/>
    <property type="match status" value="1"/>
</dbReference>
<dbReference type="EMBL" id="CP015118">
    <property type="protein sequence ID" value="ARN19564.1"/>
    <property type="molecule type" value="Genomic_DNA"/>
</dbReference>
<dbReference type="STRING" id="946333.A4W93_06350"/>
<evidence type="ECO:0000259" key="10">
    <source>
        <dbReference type="Pfam" id="PF02602"/>
    </source>
</evidence>
<evidence type="ECO:0000256" key="1">
    <source>
        <dbReference type="ARBA" id="ARBA00004772"/>
    </source>
</evidence>
<dbReference type="InterPro" id="IPR036108">
    <property type="entry name" value="4pyrrol_syn_uPrphyn_synt_sf"/>
</dbReference>
<dbReference type="InterPro" id="IPR003754">
    <property type="entry name" value="4pyrrol_synth_uPrphyn_synth"/>
</dbReference>
<dbReference type="PANTHER" id="PTHR38042">
    <property type="entry name" value="UROPORPHYRINOGEN-III SYNTHASE, CHLOROPLASTIC"/>
    <property type="match status" value="1"/>
</dbReference>
<evidence type="ECO:0000313" key="12">
    <source>
        <dbReference type="Proteomes" id="UP000193427"/>
    </source>
</evidence>
<dbReference type="OrthoDB" id="9787650at2"/>
<keyword evidence="5 9" id="KW-0627">Porphyrin biosynthesis</keyword>
<dbReference type="SUPFAM" id="SSF69618">
    <property type="entry name" value="HemD-like"/>
    <property type="match status" value="1"/>
</dbReference>
<evidence type="ECO:0000256" key="7">
    <source>
        <dbReference type="ARBA" id="ARBA00040167"/>
    </source>
</evidence>
<evidence type="ECO:0000256" key="9">
    <source>
        <dbReference type="RuleBase" id="RU366031"/>
    </source>
</evidence>
<dbReference type="UniPathway" id="UPA00251">
    <property type="reaction ID" value="UER00320"/>
</dbReference>
<accession>A0A1W6L5M9</accession>